<dbReference type="PANTHER" id="PTHR43280">
    <property type="entry name" value="ARAC-FAMILY TRANSCRIPTIONAL REGULATOR"/>
    <property type="match status" value="1"/>
</dbReference>
<feature type="domain" description="HTH araC/xylS-type" evidence="4">
    <location>
        <begin position="194"/>
        <end position="292"/>
    </location>
</feature>
<evidence type="ECO:0000313" key="5">
    <source>
        <dbReference type="EMBL" id="MCW8345542.1"/>
    </source>
</evidence>
<dbReference type="Pfam" id="PF12833">
    <property type="entry name" value="HTH_18"/>
    <property type="match status" value="1"/>
</dbReference>
<dbReference type="Proteomes" id="UP001155587">
    <property type="component" value="Unassembled WGS sequence"/>
</dbReference>
<dbReference type="InterPro" id="IPR018060">
    <property type="entry name" value="HTH_AraC"/>
</dbReference>
<evidence type="ECO:0000256" key="1">
    <source>
        <dbReference type="ARBA" id="ARBA00023015"/>
    </source>
</evidence>
<dbReference type="InterPro" id="IPR018062">
    <property type="entry name" value="HTH_AraC-typ_CS"/>
</dbReference>
<keyword evidence="2" id="KW-0238">DNA-binding</keyword>
<protein>
    <submittedName>
        <fullName evidence="5">AraC family transcriptional regulator</fullName>
    </submittedName>
</protein>
<dbReference type="RefSeq" id="WP_265673953.1">
    <property type="nucleotide sequence ID" value="NZ_JAKRRY010000005.1"/>
</dbReference>
<evidence type="ECO:0000256" key="2">
    <source>
        <dbReference type="ARBA" id="ARBA00023125"/>
    </source>
</evidence>
<dbReference type="AlphaFoldDB" id="A0A9X3CLE3"/>
<evidence type="ECO:0000259" key="4">
    <source>
        <dbReference type="PROSITE" id="PS01124"/>
    </source>
</evidence>
<organism evidence="5 6">
    <name type="scientific">Vibrio qingdaonensis</name>
    <dbReference type="NCBI Taxonomy" id="2829491"/>
    <lineage>
        <taxon>Bacteria</taxon>
        <taxon>Pseudomonadati</taxon>
        <taxon>Pseudomonadota</taxon>
        <taxon>Gammaproteobacteria</taxon>
        <taxon>Vibrionales</taxon>
        <taxon>Vibrionaceae</taxon>
        <taxon>Vibrio</taxon>
    </lineage>
</organism>
<dbReference type="InterPro" id="IPR009057">
    <property type="entry name" value="Homeodomain-like_sf"/>
</dbReference>
<dbReference type="GO" id="GO:0043565">
    <property type="term" value="F:sequence-specific DNA binding"/>
    <property type="evidence" value="ECO:0007669"/>
    <property type="project" value="InterPro"/>
</dbReference>
<evidence type="ECO:0000313" key="6">
    <source>
        <dbReference type="Proteomes" id="UP001155587"/>
    </source>
</evidence>
<reference evidence="5" key="1">
    <citation type="submission" date="2022-02" db="EMBL/GenBank/DDBJ databases">
        <title>Vibrio sp. nov, a new bacterium isolated from seawater.</title>
        <authorList>
            <person name="Yuan Y."/>
        </authorList>
    </citation>
    <scope>NUCLEOTIDE SEQUENCE</scope>
    <source>
        <strain evidence="5">ZSDZ65</strain>
    </source>
</reference>
<dbReference type="SUPFAM" id="SSF51215">
    <property type="entry name" value="Regulatory protein AraC"/>
    <property type="match status" value="1"/>
</dbReference>
<dbReference type="InterPro" id="IPR037923">
    <property type="entry name" value="HTH-like"/>
</dbReference>
<dbReference type="PROSITE" id="PS00041">
    <property type="entry name" value="HTH_ARAC_FAMILY_1"/>
    <property type="match status" value="1"/>
</dbReference>
<comment type="caution">
    <text evidence="5">The sequence shown here is derived from an EMBL/GenBank/DDBJ whole genome shotgun (WGS) entry which is preliminary data.</text>
</comment>
<dbReference type="GO" id="GO:0003700">
    <property type="term" value="F:DNA-binding transcription factor activity"/>
    <property type="evidence" value="ECO:0007669"/>
    <property type="project" value="InterPro"/>
</dbReference>
<dbReference type="Gene3D" id="1.10.10.60">
    <property type="entry name" value="Homeodomain-like"/>
    <property type="match status" value="2"/>
</dbReference>
<keyword evidence="3" id="KW-0804">Transcription</keyword>
<dbReference type="PANTHER" id="PTHR43280:SF2">
    <property type="entry name" value="HTH-TYPE TRANSCRIPTIONAL REGULATOR EXSA"/>
    <property type="match status" value="1"/>
</dbReference>
<dbReference type="SUPFAM" id="SSF46689">
    <property type="entry name" value="Homeodomain-like"/>
    <property type="match status" value="1"/>
</dbReference>
<dbReference type="EMBL" id="JAKRRY010000005">
    <property type="protein sequence ID" value="MCW8345542.1"/>
    <property type="molecule type" value="Genomic_DNA"/>
</dbReference>
<keyword evidence="6" id="KW-1185">Reference proteome</keyword>
<keyword evidence="1" id="KW-0805">Transcription regulation</keyword>
<proteinExistence type="predicted"/>
<evidence type="ECO:0000256" key="3">
    <source>
        <dbReference type="ARBA" id="ARBA00023163"/>
    </source>
</evidence>
<dbReference type="Gene3D" id="2.60.120.280">
    <property type="entry name" value="Regulatory protein AraC"/>
    <property type="match status" value="1"/>
</dbReference>
<name>A0A9X3CLE3_9VIBR</name>
<sequence>MFKNKQNLCKSIIEQFCVKSTWEDEVYLSNECEERFLSESDIPEFKSEDIFMAGMANLVDGYHVERRGVDVHTLLFTIEGGGVLTTQTSVEGIEPYSIVVLPAHQPYRFELNPQYKHWRMIWFLPKETERWLPVANLGQKVLPFHDCERMWALMTLLYHDIGHRASYRKLLVSEVCRLITGFETQTSDSTVRVQALFNLIESQLHLPWTVQAMAERTFLSEVQLGRICKQLYGVSPRSRLINLRMDKACDLLRNNDWTIGMIAERLGYKDPFNFTHRFSKHVGCSPTDFRKRVINNA</sequence>
<accession>A0A9X3CLE3</accession>
<dbReference type="PROSITE" id="PS01124">
    <property type="entry name" value="HTH_ARAC_FAMILY_2"/>
    <property type="match status" value="1"/>
</dbReference>
<dbReference type="SMART" id="SM00342">
    <property type="entry name" value="HTH_ARAC"/>
    <property type="match status" value="1"/>
</dbReference>
<gene>
    <name evidence="5" type="ORF">MD535_05890</name>
</gene>